<feature type="transmembrane region" description="Helical" evidence="1">
    <location>
        <begin position="43"/>
        <end position="63"/>
    </location>
</feature>
<keyword evidence="1" id="KW-0812">Transmembrane</keyword>
<reference evidence="2 3" key="1">
    <citation type="submission" date="2019-01" db="EMBL/GenBank/DDBJ databases">
        <title>Agromyces.</title>
        <authorList>
            <person name="Li J."/>
        </authorList>
    </citation>
    <scope>NUCLEOTIDE SEQUENCE [LARGE SCALE GENOMIC DNA]</scope>
    <source>
        <strain evidence="2 3">DSM 15934</strain>
    </source>
</reference>
<evidence type="ECO:0000313" key="2">
    <source>
        <dbReference type="EMBL" id="RXZ71879.1"/>
    </source>
</evidence>
<accession>A0A4Q2L2W9</accession>
<dbReference type="OrthoDB" id="5007607at2"/>
<keyword evidence="3" id="KW-1185">Reference proteome</keyword>
<dbReference type="AlphaFoldDB" id="A0A4Q2L2W9"/>
<gene>
    <name evidence="2" type="ORF">ESP51_07045</name>
</gene>
<dbReference type="EMBL" id="SDPN01000009">
    <property type="protein sequence ID" value="RXZ71879.1"/>
    <property type="molecule type" value="Genomic_DNA"/>
</dbReference>
<keyword evidence="1" id="KW-1133">Transmembrane helix</keyword>
<keyword evidence="1" id="KW-0472">Membrane</keyword>
<name>A0A4Q2L2W9_9MICO</name>
<comment type="caution">
    <text evidence="2">The sequence shown here is derived from an EMBL/GenBank/DDBJ whole genome shotgun (WGS) entry which is preliminary data.</text>
</comment>
<evidence type="ECO:0000256" key="1">
    <source>
        <dbReference type="SAM" id="Phobius"/>
    </source>
</evidence>
<dbReference type="RefSeq" id="WP_129520186.1">
    <property type="nucleotide sequence ID" value="NZ_SDPN01000009.1"/>
</dbReference>
<proteinExistence type="predicted"/>
<organism evidence="2 3">
    <name type="scientific">Agromyces albus</name>
    <dbReference type="NCBI Taxonomy" id="205332"/>
    <lineage>
        <taxon>Bacteria</taxon>
        <taxon>Bacillati</taxon>
        <taxon>Actinomycetota</taxon>
        <taxon>Actinomycetes</taxon>
        <taxon>Micrococcales</taxon>
        <taxon>Microbacteriaceae</taxon>
        <taxon>Agromyces</taxon>
    </lineage>
</organism>
<dbReference type="Proteomes" id="UP000293865">
    <property type="component" value="Unassembled WGS sequence"/>
</dbReference>
<feature type="transmembrane region" description="Helical" evidence="1">
    <location>
        <begin position="103"/>
        <end position="126"/>
    </location>
</feature>
<protein>
    <submittedName>
        <fullName evidence="2">Uncharacterized protein</fullName>
    </submittedName>
</protein>
<feature type="transmembrane region" description="Helical" evidence="1">
    <location>
        <begin position="75"/>
        <end position="97"/>
    </location>
</feature>
<evidence type="ECO:0000313" key="3">
    <source>
        <dbReference type="Proteomes" id="UP000293865"/>
    </source>
</evidence>
<sequence>MLLVGGAIHGAFVWQAVIGAFTVGIGLTRGSWEIEREHVPYGLSQVALLVVAVPIGWICMRLAGQTRPWVAELAAIAVSIPLIGLIGTAGSIARYFVRTDLTAASFWTVGIWVGVVLCGAISFYLIGRRDKSPTPPQSTRNVVEPQ</sequence>